<dbReference type="EMBL" id="RCCE01000002">
    <property type="protein sequence ID" value="RLJ59494.1"/>
    <property type="molecule type" value="Genomic_DNA"/>
</dbReference>
<accession>A0A497X458</accession>
<evidence type="ECO:0000313" key="2">
    <source>
        <dbReference type="EMBL" id="RLJ59494.1"/>
    </source>
</evidence>
<evidence type="ECO:0000256" key="1">
    <source>
        <dbReference type="SAM" id="SignalP"/>
    </source>
</evidence>
<reference evidence="2 3" key="1">
    <citation type="submission" date="2018-10" db="EMBL/GenBank/DDBJ databases">
        <title>Genomic Encyclopedia of Archaeal and Bacterial Type Strains, Phase II (KMG-II): from individual species to whole genera.</title>
        <authorList>
            <person name="Goeker M."/>
        </authorList>
    </citation>
    <scope>NUCLEOTIDE SEQUENCE [LARGE SCALE GENOMIC DNA]</scope>
    <source>
        <strain evidence="2 3">DSM 29466</strain>
    </source>
</reference>
<dbReference type="OrthoDB" id="7659044at2"/>
<proteinExistence type="predicted"/>
<organism evidence="2 3">
    <name type="scientific">Litoreibacter meonggei</name>
    <dbReference type="NCBI Taxonomy" id="1049199"/>
    <lineage>
        <taxon>Bacteria</taxon>
        <taxon>Pseudomonadati</taxon>
        <taxon>Pseudomonadota</taxon>
        <taxon>Alphaproteobacteria</taxon>
        <taxon>Rhodobacterales</taxon>
        <taxon>Roseobacteraceae</taxon>
        <taxon>Litoreibacter</taxon>
    </lineage>
</organism>
<feature type="chain" id="PRO_5019865407" evidence="1">
    <location>
        <begin position="17"/>
        <end position="211"/>
    </location>
</feature>
<keyword evidence="3" id="KW-1185">Reference proteome</keyword>
<dbReference type="Proteomes" id="UP000269157">
    <property type="component" value="Unassembled WGS sequence"/>
</dbReference>
<comment type="caution">
    <text evidence="2">The sequence shown here is derived from an EMBL/GenBank/DDBJ whole genome shotgun (WGS) entry which is preliminary data.</text>
</comment>
<protein>
    <submittedName>
        <fullName evidence="2">Uncharacterized protein</fullName>
    </submittedName>
</protein>
<feature type="signal peptide" evidence="1">
    <location>
        <begin position="1"/>
        <end position="16"/>
    </location>
</feature>
<evidence type="ECO:0000313" key="3">
    <source>
        <dbReference type="Proteomes" id="UP000269157"/>
    </source>
</evidence>
<dbReference type="RefSeq" id="WP_121023192.1">
    <property type="nucleotide sequence ID" value="NZ_RCCE01000002.1"/>
</dbReference>
<keyword evidence="1" id="KW-0732">Signal</keyword>
<sequence>MIKVVAIAACASTALAATSYMASALTLTEMSASIDACHQPHANVDDTIGALAQQGWILAPEGDLSPEIIELLIWPQVAFYATGDTGGEQIKAIADLQRKTVAGFAKKKDIPQSKTRILTRQIGADTEAALVFWLQPDPAQTNIICRFALSPHSLIGHTASDFAAPQVVETTPTQRFAITPMNAGSLAAKIGAPVTVSGTLETQTSFPSGGN</sequence>
<dbReference type="AlphaFoldDB" id="A0A497X458"/>
<gene>
    <name evidence="2" type="ORF">BCF46_1643</name>
</gene>
<name>A0A497X458_9RHOB</name>